<name>A0A1I5Q9S1_9BACT</name>
<dbReference type="AlphaFoldDB" id="A0A1I5Q9S1"/>
<dbReference type="RefSeq" id="WP_092912506.1">
    <property type="nucleotide sequence ID" value="NZ_FOXB01000019.1"/>
</dbReference>
<evidence type="ECO:0000313" key="2">
    <source>
        <dbReference type="Proteomes" id="UP000199227"/>
    </source>
</evidence>
<keyword evidence="2" id="KW-1185">Reference proteome</keyword>
<protein>
    <submittedName>
        <fullName evidence="1">Uncharacterized protein</fullName>
    </submittedName>
</protein>
<organism evidence="1 2">
    <name type="scientific">Hydrogenimonas thermophila</name>
    <dbReference type="NCBI Taxonomy" id="223786"/>
    <lineage>
        <taxon>Bacteria</taxon>
        <taxon>Pseudomonadati</taxon>
        <taxon>Campylobacterota</taxon>
        <taxon>Epsilonproteobacteria</taxon>
        <taxon>Campylobacterales</taxon>
        <taxon>Hydrogenimonadaceae</taxon>
        <taxon>Hydrogenimonas</taxon>
    </lineage>
</organism>
<dbReference type="Proteomes" id="UP000199227">
    <property type="component" value="Unassembled WGS sequence"/>
</dbReference>
<accession>A0A1I5Q9S1</accession>
<sequence length="244" mass="27496">MRVVATRLHTSNEAVPIDPEQIKAWCQNVLSYSDLLIVVVDNRYFQRVGKMLMRFGNRVKLFHIHPWIGYTQPLNMIIEKALSVGATKLLFQSIEVTALPEDIKSLERHLDSNTLVVGAKLHEMHGHQNQKVELTGWTTPWNTLALWNLEKLGLTGFLTVSSGNLPGIPGGVEEVATISLLQTLHPYSMNAKMVELKSVVWNTQWSCKEREAYHATKMASKNERAEKQLRALGISPGFVTIVKD</sequence>
<gene>
    <name evidence="1" type="ORF">SAMN05216234_1193</name>
</gene>
<dbReference type="EMBL" id="FOXB01000019">
    <property type="protein sequence ID" value="SFP42780.1"/>
    <property type="molecule type" value="Genomic_DNA"/>
</dbReference>
<evidence type="ECO:0000313" key="1">
    <source>
        <dbReference type="EMBL" id="SFP42780.1"/>
    </source>
</evidence>
<dbReference type="STRING" id="223786.SAMN05216234_1193"/>
<reference evidence="1 2" key="1">
    <citation type="submission" date="2016-10" db="EMBL/GenBank/DDBJ databases">
        <authorList>
            <person name="de Groot N.N."/>
        </authorList>
    </citation>
    <scope>NUCLEOTIDE SEQUENCE [LARGE SCALE GENOMIC DNA]</scope>
    <source>
        <strain evidence="1 2">EP1-55-1</strain>
    </source>
</reference>
<dbReference type="OrthoDB" id="9783269at2"/>
<proteinExistence type="predicted"/>